<protein>
    <submittedName>
        <fullName evidence="1">Uncharacterized protein</fullName>
    </submittedName>
</protein>
<evidence type="ECO:0000313" key="2">
    <source>
        <dbReference type="Proteomes" id="UP001634007"/>
    </source>
</evidence>
<keyword evidence="2" id="KW-1185">Reference proteome</keyword>
<comment type="caution">
    <text evidence="1">The sequence shown here is derived from an EMBL/GenBank/DDBJ whole genome shotgun (WGS) entry which is preliminary data.</text>
</comment>
<organism evidence="1 2">
    <name type="scientific">Eucalyptus globulus</name>
    <name type="common">Tasmanian blue gum</name>
    <dbReference type="NCBI Taxonomy" id="34317"/>
    <lineage>
        <taxon>Eukaryota</taxon>
        <taxon>Viridiplantae</taxon>
        <taxon>Streptophyta</taxon>
        <taxon>Embryophyta</taxon>
        <taxon>Tracheophyta</taxon>
        <taxon>Spermatophyta</taxon>
        <taxon>Magnoliopsida</taxon>
        <taxon>eudicotyledons</taxon>
        <taxon>Gunneridae</taxon>
        <taxon>Pentapetalae</taxon>
        <taxon>rosids</taxon>
        <taxon>malvids</taxon>
        <taxon>Myrtales</taxon>
        <taxon>Myrtaceae</taxon>
        <taxon>Myrtoideae</taxon>
        <taxon>Eucalypteae</taxon>
        <taxon>Eucalyptus</taxon>
    </lineage>
</organism>
<sequence length="85" mass="9450">MASGDSSITHRAWDVVRLTLLWPRRGGTFRWLLAVKFHLAVVGFIKSIGGGCGYHSSMPICYGERELSFDNTLVSTSRCIDPNHP</sequence>
<accession>A0ABD3L0U5</accession>
<proteinExistence type="predicted"/>
<dbReference type="AlphaFoldDB" id="A0ABD3L0U5"/>
<name>A0ABD3L0U5_EUCGL</name>
<dbReference type="Proteomes" id="UP001634007">
    <property type="component" value="Unassembled WGS sequence"/>
</dbReference>
<reference evidence="1 2" key="1">
    <citation type="submission" date="2024-11" db="EMBL/GenBank/DDBJ databases">
        <title>Chromosome-level genome assembly of Eucalyptus globulus Labill. provides insights into its genome evolution.</title>
        <authorList>
            <person name="Li X."/>
        </authorList>
    </citation>
    <scope>NUCLEOTIDE SEQUENCE [LARGE SCALE GENOMIC DNA]</scope>
    <source>
        <strain evidence="1">CL2024</strain>
        <tissue evidence="1">Fresh tender leaves</tissue>
    </source>
</reference>
<gene>
    <name evidence="1" type="ORF">ACJRO7_014304</name>
</gene>
<dbReference type="EMBL" id="JBJKBG010000003">
    <property type="protein sequence ID" value="KAL3745172.1"/>
    <property type="molecule type" value="Genomic_DNA"/>
</dbReference>
<evidence type="ECO:0000313" key="1">
    <source>
        <dbReference type="EMBL" id="KAL3745172.1"/>
    </source>
</evidence>